<dbReference type="AlphaFoldDB" id="A0AAQ3LCF7"/>
<dbReference type="PANTHER" id="PTHR22960">
    <property type="entry name" value="MOLYBDOPTERIN COFACTOR SYNTHESIS PROTEIN A"/>
    <property type="match status" value="1"/>
</dbReference>
<dbReference type="NCBIfam" id="TIGR00581">
    <property type="entry name" value="moaC"/>
    <property type="match status" value="1"/>
</dbReference>
<evidence type="ECO:0000256" key="3">
    <source>
        <dbReference type="ARBA" id="ARBA00012575"/>
    </source>
</evidence>
<feature type="domain" description="Molybdopterin cofactor biosynthesis C (MoaC)" evidence="7">
    <location>
        <begin position="16"/>
        <end position="153"/>
    </location>
</feature>
<comment type="catalytic activity">
    <reaction evidence="1">
        <text>(8S)-3',8-cyclo-7,8-dihydroguanosine 5'-triphosphate = cyclic pyranopterin phosphate + diphosphate</text>
        <dbReference type="Rhea" id="RHEA:49580"/>
        <dbReference type="ChEBI" id="CHEBI:33019"/>
        <dbReference type="ChEBI" id="CHEBI:59648"/>
        <dbReference type="ChEBI" id="CHEBI:131766"/>
        <dbReference type="EC" id="4.6.1.17"/>
    </reaction>
</comment>
<dbReference type="NCBIfam" id="NF006870">
    <property type="entry name" value="PRK09364.1"/>
    <property type="match status" value="1"/>
</dbReference>
<evidence type="ECO:0000256" key="4">
    <source>
        <dbReference type="ARBA" id="ARBA00023150"/>
    </source>
</evidence>
<comment type="function">
    <text evidence="6">Catalyzes the conversion of (8S)-3',8-cyclo-7,8-dihydroguanosine 5'-triphosphate to cyclic pyranopterin monophosphate (cPMP).</text>
</comment>
<accession>A0AAQ3LCF7</accession>
<evidence type="ECO:0000256" key="2">
    <source>
        <dbReference type="ARBA" id="ARBA00005046"/>
    </source>
</evidence>
<dbReference type="SUPFAM" id="SSF55040">
    <property type="entry name" value="Molybdenum cofactor biosynthesis protein C, MoaC"/>
    <property type="match status" value="1"/>
</dbReference>
<reference evidence="8 9" key="1">
    <citation type="submission" date="2023-10" db="EMBL/GenBank/DDBJ databases">
        <title>Rubellicoccus peritrichatus gen. nov., sp. nov., isolated from an algae of coral reef tank.</title>
        <authorList>
            <person name="Luo J."/>
        </authorList>
    </citation>
    <scope>NUCLEOTIDE SEQUENCE [LARGE SCALE GENOMIC DNA]</scope>
    <source>
        <strain evidence="8 9">CR14</strain>
    </source>
</reference>
<evidence type="ECO:0000313" key="8">
    <source>
        <dbReference type="EMBL" id="WOO42896.1"/>
    </source>
</evidence>
<comment type="pathway">
    <text evidence="2">Cofactor biosynthesis; molybdopterin biosynthesis.</text>
</comment>
<evidence type="ECO:0000313" key="9">
    <source>
        <dbReference type="Proteomes" id="UP001304300"/>
    </source>
</evidence>
<dbReference type="Gene3D" id="3.30.70.640">
    <property type="entry name" value="Molybdopterin cofactor biosynthesis C (MoaC) domain"/>
    <property type="match status" value="1"/>
</dbReference>
<dbReference type="Proteomes" id="UP001304300">
    <property type="component" value="Chromosome"/>
</dbReference>
<evidence type="ECO:0000256" key="5">
    <source>
        <dbReference type="ARBA" id="ARBA00023239"/>
    </source>
</evidence>
<dbReference type="InterPro" id="IPR036522">
    <property type="entry name" value="MoaC_sf"/>
</dbReference>
<dbReference type="InterPro" id="IPR047594">
    <property type="entry name" value="MoaC_bact/euk"/>
</dbReference>
<organism evidence="8 9">
    <name type="scientific">Rubellicoccus peritrichatus</name>
    <dbReference type="NCBI Taxonomy" id="3080537"/>
    <lineage>
        <taxon>Bacteria</taxon>
        <taxon>Pseudomonadati</taxon>
        <taxon>Verrucomicrobiota</taxon>
        <taxon>Opitutia</taxon>
        <taxon>Puniceicoccales</taxon>
        <taxon>Cerasicoccaceae</taxon>
        <taxon>Rubellicoccus</taxon>
    </lineage>
</organism>
<gene>
    <name evidence="8" type="primary">moaC</name>
    <name evidence="8" type="ORF">RZN69_07310</name>
</gene>
<dbReference type="InterPro" id="IPR050105">
    <property type="entry name" value="MoCo_biosynth_MoaA/MoaC"/>
</dbReference>
<sequence length="160" mass="17483">MSENLTHLSKEGHIRMVDVSEKATTRREATAETLVCYSQEAWDKLKAADFQTKKGALGEIARIAGTMAAKKTAEWIPLCHTLPLQGCEINVEPLHDDTTIRLTCHVITTAQTGVEMEALTGVSGAALTLYDMTKSLGHGIVIKQTRLLSKRGGKSDYQVE</sequence>
<protein>
    <recommendedName>
        <fullName evidence="3">cyclic pyranopterin monophosphate synthase</fullName>
        <ecNumber evidence="3">4.6.1.17</ecNumber>
    </recommendedName>
</protein>
<dbReference type="Pfam" id="PF01967">
    <property type="entry name" value="MoaC"/>
    <property type="match status" value="1"/>
</dbReference>
<keyword evidence="5 8" id="KW-0456">Lyase</keyword>
<dbReference type="InterPro" id="IPR002820">
    <property type="entry name" value="Mopterin_CF_biosynth-C_dom"/>
</dbReference>
<dbReference type="CDD" id="cd01420">
    <property type="entry name" value="MoaC_PE"/>
    <property type="match status" value="1"/>
</dbReference>
<evidence type="ECO:0000256" key="6">
    <source>
        <dbReference type="ARBA" id="ARBA00055087"/>
    </source>
</evidence>
<dbReference type="InterPro" id="IPR023045">
    <property type="entry name" value="MoaC"/>
</dbReference>
<dbReference type="GO" id="GO:0006777">
    <property type="term" value="P:Mo-molybdopterin cofactor biosynthetic process"/>
    <property type="evidence" value="ECO:0007669"/>
    <property type="project" value="UniProtKB-KW"/>
</dbReference>
<proteinExistence type="predicted"/>
<keyword evidence="4" id="KW-0501">Molybdenum cofactor biosynthesis</keyword>
<dbReference type="GO" id="GO:0061799">
    <property type="term" value="F:cyclic pyranopterin monophosphate synthase activity"/>
    <property type="evidence" value="ECO:0007669"/>
    <property type="project" value="UniProtKB-EC"/>
</dbReference>
<dbReference type="EMBL" id="CP136920">
    <property type="protein sequence ID" value="WOO42896.1"/>
    <property type="molecule type" value="Genomic_DNA"/>
</dbReference>
<keyword evidence="9" id="KW-1185">Reference proteome</keyword>
<name>A0AAQ3LCF7_9BACT</name>
<evidence type="ECO:0000259" key="7">
    <source>
        <dbReference type="Pfam" id="PF01967"/>
    </source>
</evidence>
<dbReference type="RefSeq" id="WP_317835429.1">
    <property type="nucleotide sequence ID" value="NZ_CP136920.1"/>
</dbReference>
<dbReference type="KEGG" id="puo:RZN69_07310"/>
<evidence type="ECO:0000256" key="1">
    <source>
        <dbReference type="ARBA" id="ARBA00001637"/>
    </source>
</evidence>
<dbReference type="EC" id="4.6.1.17" evidence="3"/>